<dbReference type="EC" id="2.3.2.27" evidence="3"/>
<gene>
    <name evidence="13" type="ORF">RO3G_14159</name>
</gene>
<dbReference type="PANTHER" id="PTHR47168:SF1">
    <property type="entry name" value="OS02G0798600 PROTEIN"/>
    <property type="match status" value="1"/>
</dbReference>
<evidence type="ECO:0000259" key="12">
    <source>
        <dbReference type="PROSITE" id="PS50089"/>
    </source>
</evidence>
<dbReference type="PROSITE" id="PS50089">
    <property type="entry name" value="ZF_RING_2"/>
    <property type="match status" value="1"/>
</dbReference>
<dbReference type="InParanoid" id="I1CLW8"/>
<keyword evidence="5" id="KW-0479">Metal-binding</keyword>
<comment type="subcellular location">
    <subcellularLocation>
        <location evidence="2">Membrane</location>
        <topology evidence="2">Single-pass membrane protein</topology>
    </subcellularLocation>
</comment>
<sequence length="261" mass="29313">MLTVTKISNETLLDHIAAFGPRISLNGKLGFLAESVTDPNGCNIVDPPCTDWIALVKRGGCSFVTKVRMMQKSGAVAVVVGDSEKSGWITMFSSGDTSDIVIPSVFLAKNEYKRILHLLKLLKSPLMIVLQSNDDIVDWPITTDLFFIIILSPCIMLLFTYILWKIRQFIRIRKQLASASAVSKLGIKIFNEKEEESCCAICLEDYEKGSELRLLPCNHQFHTFCVDAWLMTQRKLCPICKRDITLNVITIKLPKSIDNVL</sequence>
<evidence type="ECO:0000256" key="9">
    <source>
        <dbReference type="ARBA" id="ARBA00023136"/>
    </source>
</evidence>
<keyword evidence="14" id="KW-1185">Reference proteome</keyword>
<dbReference type="InterPro" id="IPR013083">
    <property type="entry name" value="Znf_RING/FYVE/PHD"/>
</dbReference>
<keyword evidence="8 11" id="KW-1133">Transmembrane helix</keyword>
<dbReference type="GO" id="GO:0008270">
    <property type="term" value="F:zinc ion binding"/>
    <property type="evidence" value="ECO:0007669"/>
    <property type="project" value="UniProtKB-KW"/>
</dbReference>
<evidence type="ECO:0000256" key="8">
    <source>
        <dbReference type="ARBA" id="ARBA00022989"/>
    </source>
</evidence>
<dbReference type="eggNOG" id="KOG4628">
    <property type="taxonomic scope" value="Eukaryota"/>
</dbReference>
<evidence type="ECO:0000256" key="11">
    <source>
        <dbReference type="SAM" id="Phobius"/>
    </source>
</evidence>
<evidence type="ECO:0000256" key="10">
    <source>
        <dbReference type="PROSITE-ProRule" id="PRU00175"/>
    </source>
</evidence>
<evidence type="ECO:0000256" key="6">
    <source>
        <dbReference type="ARBA" id="ARBA00022771"/>
    </source>
</evidence>
<reference evidence="13 14" key="1">
    <citation type="journal article" date="2009" name="PLoS Genet.">
        <title>Genomic analysis of the basal lineage fungus Rhizopus oryzae reveals a whole-genome duplication.</title>
        <authorList>
            <person name="Ma L.-J."/>
            <person name="Ibrahim A.S."/>
            <person name="Skory C."/>
            <person name="Grabherr M.G."/>
            <person name="Burger G."/>
            <person name="Butler M."/>
            <person name="Elias M."/>
            <person name="Idnurm A."/>
            <person name="Lang B.F."/>
            <person name="Sone T."/>
            <person name="Abe A."/>
            <person name="Calvo S.E."/>
            <person name="Corrochano L.M."/>
            <person name="Engels R."/>
            <person name="Fu J."/>
            <person name="Hansberg W."/>
            <person name="Kim J.-M."/>
            <person name="Kodira C.D."/>
            <person name="Koehrsen M.J."/>
            <person name="Liu B."/>
            <person name="Miranda-Saavedra D."/>
            <person name="O'Leary S."/>
            <person name="Ortiz-Castellanos L."/>
            <person name="Poulter R."/>
            <person name="Rodriguez-Romero J."/>
            <person name="Ruiz-Herrera J."/>
            <person name="Shen Y.-Q."/>
            <person name="Zeng Q."/>
            <person name="Galagan J."/>
            <person name="Birren B.W."/>
            <person name="Cuomo C.A."/>
            <person name="Wickes B.L."/>
        </authorList>
    </citation>
    <scope>NUCLEOTIDE SEQUENCE [LARGE SCALE GENOMIC DNA]</scope>
    <source>
        <strain evidence="14">RA 99-880 / ATCC MYA-4621 / FGSC 9543 / NRRL 43880</strain>
    </source>
</reference>
<dbReference type="RefSeq" id="XP_067524844.1">
    <property type="nucleotide sequence ID" value="XM_067668743.1"/>
</dbReference>
<evidence type="ECO:0000256" key="3">
    <source>
        <dbReference type="ARBA" id="ARBA00012483"/>
    </source>
</evidence>
<dbReference type="FunCoup" id="I1CLW8">
    <property type="interactions" value="421"/>
</dbReference>
<dbReference type="FunFam" id="3.30.40.10:FF:000388">
    <property type="entry name" value="Putative RING zinc finger domain superfamily protein"/>
    <property type="match status" value="1"/>
</dbReference>
<dbReference type="PANTHER" id="PTHR47168">
    <property type="entry name" value="RING ZINC FINGER DOMAIN SUPERFAMILY PROTEIN-RELATED"/>
    <property type="match status" value="1"/>
</dbReference>
<evidence type="ECO:0000256" key="1">
    <source>
        <dbReference type="ARBA" id="ARBA00000900"/>
    </source>
</evidence>
<evidence type="ECO:0000256" key="7">
    <source>
        <dbReference type="ARBA" id="ARBA00022833"/>
    </source>
</evidence>
<evidence type="ECO:0000313" key="14">
    <source>
        <dbReference type="Proteomes" id="UP000009138"/>
    </source>
</evidence>
<name>I1CLW8_RHIO9</name>
<dbReference type="Gene3D" id="3.30.40.10">
    <property type="entry name" value="Zinc/RING finger domain, C3HC4 (zinc finger)"/>
    <property type="match status" value="1"/>
</dbReference>
<keyword evidence="6 10" id="KW-0863">Zinc-finger</keyword>
<dbReference type="GO" id="GO:0016020">
    <property type="term" value="C:membrane"/>
    <property type="evidence" value="ECO:0007669"/>
    <property type="project" value="UniProtKB-SubCell"/>
</dbReference>
<dbReference type="OrthoDB" id="8062037at2759"/>
<dbReference type="SUPFAM" id="SSF57850">
    <property type="entry name" value="RING/U-box"/>
    <property type="match status" value="1"/>
</dbReference>
<evidence type="ECO:0000256" key="2">
    <source>
        <dbReference type="ARBA" id="ARBA00004167"/>
    </source>
</evidence>
<accession>I1CLW8</accession>
<keyword evidence="4 11" id="KW-0812">Transmembrane</keyword>
<dbReference type="SUPFAM" id="SSF52025">
    <property type="entry name" value="PA domain"/>
    <property type="match status" value="1"/>
</dbReference>
<dbReference type="InterPro" id="IPR001841">
    <property type="entry name" value="Znf_RING"/>
</dbReference>
<dbReference type="EMBL" id="CH476744">
    <property type="protein sequence ID" value="EIE89448.1"/>
    <property type="molecule type" value="Genomic_DNA"/>
</dbReference>
<dbReference type="GO" id="GO:0061630">
    <property type="term" value="F:ubiquitin protein ligase activity"/>
    <property type="evidence" value="ECO:0007669"/>
    <property type="project" value="UniProtKB-EC"/>
</dbReference>
<keyword evidence="9 11" id="KW-0472">Membrane</keyword>
<dbReference type="AlphaFoldDB" id="I1CLW8"/>
<feature type="domain" description="RING-type" evidence="12">
    <location>
        <begin position="199"/>
        <end position="241"/>
    </location>
</feature>
<evidence type="ECO:0000313" key="13">
    <source>
        <dbReference type="EMBL" id="EIE89448.1"/>
    </source>
</evidence>
<protein>
    <recommendedName>
        <fullName evidence="3">RING-type E3 ubiquitin transferase</fullName>
        <ecNumber evidence="3">2.3.2.27</ecNumber>
    </recommendedName>
</protein>
<comment type="catalytic activity">
    <reaction evidence="1">
        <text>S-ubiquitinyl-[E2 ubiquitin-conjugating enzyme]-L-cysteine + [acceptor protein]-L-lysine = [E2 ubiquitin-conjugating enzyme]-L-cysteine + N(6)-ubiquitinyl-[acceptor protein]-L-lysine.</text>
        <dbReference type="EC" id="2.3.2.27"/>
    </reaction>
</comment>
<proteinExistence type="predicted"/>
<organism evidence="13 14">
    <name type="scientific">Rhizopus delemar (strain RA 99-880 / ATCC MYA-4621 / FGSC 9543 / NRRL 43880)</name>
    <name type="common">Mucormycosis agent</name>
    <name type="synonym">Rhizopus arrhizus var. delemar</name>
    <dbReference type="NCBI Taxonomy" id="246409"/>
    <lineage>
        <taxon>Eukaryota</taxon>
        <taxon>Fungi</taxon>
        <taxon>Fungi incertae sedis</taxon>
        <taxon>Mucoromycota</taxon>
        <taxon>Mucoromycotina</taxon>
        <taxon>Mucoromycetes</taxon>
        <taxon>Mucorales</taxon>
        <taxon>Mucorineae</taxon>
        <taxon>Rhizopodaceae</taxon>
        <taxon>Rhizopus</taxon>
    </lineage>
</organism>
<evidence type="ECO:0000256" key="4">
    <source>
        <dbReference type="ARBA" id="ARBA00022692"/>
    </source>
</evidence>
<dbReference type="Pfam" id="PF13639">
    <property type="entry name" value="zf-RING_2"/>
    <property type="match status" value="1"/>
</dbReference>
<dbReference type="InterPro" id="IPR051653">
    <property type="entry name" value="E3_ligase_sorting_rcpt"/>
</dbReference>
<dbReference type="InterPro" id="IPR046450">
    <property type="entry name" value="PA_dom_sf"/>
</dbReference>
<dbReference type="Pfam" id="PF02225">
    <property type="entry name" value="PA"/>
    <property type="match status" value="1"/>
</dbReference>
<dbReference type="Gene3D" id="3.50.30.30">
    <property type="match status" value="1"/>
</dbReference>
<dbReference type="OMA" id="PCSDWIA"/>
<dbReference type="VEuPathDB" id="FungiDB:RO3G_14159"/>
<dbReference type="Proteomes" id="UP000009138">
    <property type="component" value="Unassembled WGS sequence"/>
</dbReference>
<dbReference type="GeneID" id="93621124"/>
<evidence type="ECO:0000256" key="5">
    <source>
        <dbReference type="ARBA" id="ARBA00022723"/>
    </source>
</evidence>
<keyword evidence="7" id="KW-0862">Zinc</keyword>
<dbReference type="SMART" id="SM00184">
    <property type="entry name" value="RING"/>
    <property type="match status" value="1"/>
</dbReference>
<dbReference type="STRING" id="246409.I1CLW8"/>
<dbReference type="InterPro" id="IPR003137">
    <property type="entry name" value="PA_domain"/>
</dbReference>
<feature type="transmembrane region" description="Helical" evidence="11">
    <location>
        <begin position="145"/>
        <end position="164"/>
    </location>
</feature>